<dbReference type="InterPro" id="IPR036291">
    <property type="entry name" value="NAD(P)-bd_dom_sf"/>
</dbReference>
<protein>
    <recommendedName>
        <fullName evidence="7">Oxidoreductase</fullName>
    </recommendedName>
</protein>
<dbReference type="Gene3D" id="3.40.50.720">
    <property type="entry name" value="NAD(P)-binding Rossmann-like Domain"/>
    <property type="match status" value="1"/>
</dbReference>
<dbReference type="PANTHER" id="PTHR22604:SF105">
    <property type="entry name" value="TRANS-1,2-DIHYDROBENZENE-1,2-DIOL DEHYDROGENASE"/>
    <property type="match status" value="1"/>
</dbReference>
<dbReference type="Proteomes" id="UP000019365">
    <property type="component" value="Unassembled WGS sequence"/>
</dbReference>
<dbReference type="InterPro" id="IPR000683">
    <property type="entry name" value="Gfo/Idh/MocA-like_OxRdtase_N"/>
</dbReference>
<dbReference type="Pfam" id="PF01408">
    <property type="entry name" value="GFO_IDH_MocA"/>
    <property type="match status" value="1"/>
</dbReference>
<proteinExistence type="inferred from homology"/>
<dbReference type="PANTHER" id="PTHR22604">
    <property type="entry name" value="OXIDOREDUCTASES"/>
    <property type="match status" value="1"/>
</dbReference>
<dbReference type="OrthoDB" id="9783105at2"/>
<dbReference type="SUPFAM" id="SSF51735">
    <property type="entry name" value="NAD(P)-binding Rossmann-fold domains"/>
    <property type="match status" value="1"/>
</dbReference>
<dbReference type="SUPFAM" id="SSF55347">
    <property type="entry name" value="Glyceraldehyde-3-phosphate dehydrogenase-like, C-terminal domain"/>
    <property type="match status" value="1"/>
</dbReference>
<evidence type="ECO:0000256" key="1">
    <source>
        <dbReference type="ARBA" id="ARBA00010928"/>
    </source>
</evidence>
<evidence type="ECO:0000313" key="5">
    <source>
        <dbReference type="EMBL" id="EWM53781.1"/>
    </source>
</evidence>
<evidence type="ECO:0008006" key="7">
    <source>
        <dbReference type="Google" id="ProtNLM"/>
    </source>
</evidence>
<dbReference type="RefSeq" id="WP_037298627.1">
    <property type="nucleotide sequence ID" value="NZ_ATAX01000023.1"/>
</dbReference>
<dbReference type="InterPro" id="IPR055170">
    <property type="entry name" value="GFO_IDH_MocA-like_dom"/>
</dbReference>
<dbReference type="AlphaFoldDB" id="W7UF28"/>
<evidence type="ECO:0000259" key="3">
    <source>
        <dbReference type="Pfam" id="PF01408"/>
    </source>
</evidence>
<evidence type="ECO:0000259" key="4">
    <source>
        <dbReference type="Pfam" id="PF22725"/>
    </source>
</evidence>
<feature type="domain" description="Gfo/Idh/MocA-like oxidoreductase N-terminal" evidence="3">
    <location>
        <begin position="5"/>
        <end position="120"/>
    </location>
</feature>
<dbReference type="Gene3D" id="3.30.360.10">
    <property type="entry name" value="Dihydrodipicolinate Reductase, domain 2"/>
    <property type="match status" value="1"/>
</dbReference>
<dbReference type="EMBL" id="ATAX01000023">
    <property type="protein sequence ID" value="EWM53781.1"/>
    <property type="molecule type" value="Genomic_DNA"/>
</dbReference>
<dbReference type="InterPro" id="IPR050984">
    <property type="entry name" value="Gfo/Idh/MocA_domain"/>
</dbReference>
<feature type="domain" description="GFO/IDH/MocA-like oxidoreductase" evidence="4">
    <location>
        <begin position="131"/>
        <end position="245"/>
    </location>
</feature>
<evidence type="ECO:0000313" key="6">
    <source>
        <dbReference type="Proteomes" id="UP000019365"/>
    </source>
</evidence>
<comment type="caution">
    <text evidence="5">The sequence shown here is derived from an EMBL/GenBank/DDBJ whole genome shotgun (WGS) entry which is preliminary data.</text>
</comment>
<sequence length="326" mass="37013">MRKYKWGIIGTGKIANTFAVALRHCEKAELCAVASRTDEKAIKFAEEFGFKDHYGSYKDFAEKSDAEIVYIATPMASHFEDAMLCLEKGKNVLCEKSLTLNSAQTEKLLAFAKEKGLFFMEAMWMKCRPVYRRMKEWINSGLIGDIEYIKADFSNFIPYDEKDRLFRADCGGGCLLDLGIYPITLTHDLLGMPDEIISSAHMMNGIDMSNSIIFRYSNGAFASMDNGFEIQLRNNAIISGSKGFITLGNWFHCTDEGVLYDSAGKEMEKYVFKDEINGYEYEVEEVHRCLEAGLTESPLVPHSDTIAVMKLMDECRAQWDMKFPNE</sequence>
<dbReference type="Pfam" id="PF22725">
    <property type="entry name" value="GFO_IDH_MocA_C3"/>
    <property type="match status" value="1"/>
</dbReference>
<comment type="similarity">
    <text evidence="1">Belongs to the Gfo/Idh/MocA family.</text>
</comment>
<dbReference type="GO" id="GO:0000166">
    <property type="term" value="F:nucleotide binding"/>
    <property type="evidence" value="ECO:0007669"/>
    <property type="project" value="InterPro"/>
</dbReference>
<dbReference type="eggNOG" id="COG0673">
    <property type="taxonomic scope" value="Bacteria"/>
</dbReference>
<keyword evidence="6" id="KW-1185">Reference proteome</keyword>
<organism evidence="5 6">
    <name type="scientific">Ruminococcus flavefaciens 007c</name>
    <dbReference type="NCBI Taxonomy" id="1341157"/>
    <lineage>
        <taxon>Bacteria</taxon>
        <taxon>Bacillati</taxon>
        <taxon>Bacillota</taxon>
        <taxon>Clostridia</taxon>
        <taxon>Eubacteriales</taxon>
        <taxon>Oscillospiraceae</taxon>
        <taxon>Ruminococcus</taxon>
    </lineage>
</organism>
<keyword evidence="2" id="KW-0560">Oxidoreductase</keyword>
<accession>W7UF28</accession>
<reference evidence="5 6" key="1">
    <citation type="journal article" date="2014" name="PLoS ONE">
        <title>Rumen cellulosomics: divergent fiber-degrading strategies revealed by comparative genome-wide analysis of six ruminococcal strains.</title>
        <authorList>
            <person name="Dassa B."/>
            <person name="Borovok I."/>
            <person name="Ruimy-Israeli V."/>
            <person name="Lamed R."/>
            <person name="Flint H.J."/>
            <person name="Duncan S.H."/>
            <person name="Henrissat B."/>
            <person name="Coutinho P."/>
            <person name="Morrison M."/>
            <person name="Mosoni P."/>
            <person name="Yeoman C.J."/>
            <person name="White B.A."/>
            <person name="Bayer E.A."/>
        </authorList>
    </citation>
    <scope>NUCLEOTIDE SEQUENCE [LARGE SCALE GENOMIC DNA]</scope>
    <source>
        <strain evidence="5 6">007c</strain>
    </source>
</reference>
<gene>
    <name evidence="5" type="ORF">RF007C_08685</name>
</gene>
<dbReference type="GO" id="GO:0016491">
    <property type="term" value="F:oxidoreductase activity"/>
    <property type="evidence" value="ECO:0007669"/>
    <property type="project" value="UniProtKB-KW"/>
</dbReference>
<dbReference type="PATRIC" id="fig|1341157.4.peg.1420"/>
<name>W7UF28_RUMFL</name>
<evidence type="ECO:0000256" key="2">
    <source>
        <dbReference type="ARBA" id="ARBA00023002"/>
    </source>
</evidence>